<keyword evidence="1" id="KW-1133">Transmembrane helix</keyword>
<keyword evidence="1" id="KW-0472">Membrane</keyword>
<evidence type="ECO:0000313" key="2">
    <source>
        <dbReference type="EMBL" id="SEB11227.1"/>
    </source>
</evidence>
<proteinExistence type="predicted"/>
<dbReference type="Proteomes" id="UP000199656">
    <property type="component" value="Unassembled WGS sequence"/>
</dbReference>
<gene>
    <name evidence="2" type="ORF">SAMN05660909_05564</name>
</gene>
<keyword evidence="3" id="KW-1185">Reference proteome</keyword>
<dbReference type="EMBL" id="FNRL01000049">
    <property type="protein sequence ID" value="SEB11227.1"/>
    <property type="molecule type" value="Genomic_DNA"/>
</dbReference>
<evidence type="ECO:0000313" key="3">
    <source>
        <dbReference type="Proteomes" id="UP000199656"/>
    </source>
</evidence>
<accession>A0A1H4GNY6</accession>
<dbReference type="RefSeq" id="WP_089766204.1">
    <property type="nucleotide sequence ID" value="NZ_BKAT01000071.1"/>
</dbReference>
<name>A0A1H4GNY6_9BACT</name>
<organism evidence="2 3">
    <name type="scientific">Chitinophaga terrae</name>
    <name type="common">ex Kim and Jung 2007</name>
    <dbReference type="NCBI Taxonomy" id="408074"/>
    <lineage>
        <taxon>Bacteria</taxon>
        <taxon>Pseudomonadati</taxon>
        <taxon>Bacteroidota</taxon>
        <taxon>Chitinophagia</taxon>
        <taxon>Chitinophagales</taxon>
        <taxon>Chitinophagaceae</taxon>
        <taxon>Chitinophaga</taxon>
    </lineage>
</organism>
<dbReference type="STRING" id="408074.SAMN05660909_05564"/>
<reference evidence="3" key="1">
    <citation type="submission" date="2016-10" db="EMBL/GenBank/DDBJ databases">
        <authorList>
            <person name="Varghese N."/>
            <person name="Submissions S."/>
        </authorList>
    </citation>
    <scope>NUCLEOTIDE SEQUENCE [LARGE SCALE GENOMIC DNA]</scope>
    <source>
        <strain evidence="3">DSM 23920</strain>
    </source>
</reference>
<evidence type="ECO:0008006" key="4">
    <source>
        <dbReference type="Google" id="ProtNLM"/>
    </source>
</evidence>
<sequence length="559" mass="63717">MANKQFNTAKFIKTFLVVFSILVAGVLLLGWFLNRHWNALLKKELPGYVAKISDSLYIVQFRDLRLDVLSGSVTVEKVHMLPDTLVFKRLKARNKAPQNVYNIEVEKLELRYFKLWKYFMGKKLSAGELVVTGPKLEYEQNLTTVDTSAPKTAYEQISNTIGSIYIGRLVLDSTAVKYVFVKKDSSRVIHQFDNLNVRINNLLIDSVALKDPTRFLYAKNYEIAMKDYAQRTKDSLYNILVKGIRYDAAERTFHVGHFQVQPRYARDQFQKVNGTQKDLFDVAFNNISIQDLNPMLLLQEQQIWASKLQIQSGKLNIYRDRSLPLPPGDKLGNSPQQLLEKVKIPIMIDTLVGNNVDIQYSEKNPETQHTGVIHFRNVHGVFTNLTNIDSLIAKNNHLVARLDAIFMQSGKLMAKFDFLMKDKTARFTVTGRLNSMNGKDLNVVTKPLGKVEIKSCNLQELDFSINGDERKASGYVKLLYQNLKISVLKQDKDHGEYKRKGLISFLANVMVIKDSNPLPGENVRTANVTHTRDIKKSFFNLVWKTLFDGVKDIVGAGGL</sequence>
<feature type="transmembrane region" description="Helical" evidence="1">
    <location>
        <begin position="12"/>
        <end position="33"/>
    </location>
</feature>
<evidence type="ECO:0000256" key="1">
    <source>
        <dbReference type="SAM" id="Phobius"/>
    </source>
</evidence>
<protein>
    <recommendedName>
        <fullName evidence="4">DUF748 domain-containing protein</fullName>
    </recommendedName>
</protein>
<dbReference type="AlphaFoldDB" id="A0A1H4GNY6"/>
<keyword evidence="1" id="KW-0812">Transmembrane</keyword>
<dbReference type="OrthoDB" id="814802at2"/>